<comment type="catalytic activity">
    <reaction evidence="11">
        <text>a 1,2-diacyl-sn-glycero-3-phosphocholine + H2O = a 1-acyl-sn-glycero-3-phosphocholine + a fatty acid + H(+)</text>
        <dbReference type="Rhea" id="RHEA:15801"/>
        <dbReference type="ChEBI" id="CHEBI:15377"/>
        <dbReference type="ChEBI" id="CHEBI:15378"/>
        <dbReference type="ChEBI" id="CHEBI:28868"/>
        <dbReference type="ChEBI" id="CHEBI:57643"/>
        <dbReference type="ChEBI" id="CHEBI:58168"/>
        <dbReference type="EC" id="3.1.1.4"/>
    </reaction>
    <physiologicalReaction direction="left-to-right" evidence="11">
        <dbReference type="Rhea" id="RHEA:15802"/>
    </physiologicalReaction>
</comment>
<reference evidence="16 17" key="1">
    <citation type="journal article" date="2018" name="J. Allergy Clin. Immunol.">
        <title>High-quality assembly of Dermatophagoides pteronyssinus genome and transcriptome reveals a wide range of novel allergens.</title>
        <authorList>
            <person name="Liu X.Y."/>
            <person name="Yang K.Y."/>
            <person name="Wang M.Q."/>
            <person name="Kwok J.S."/>
            <person name="Zeng X."/>
            <person name="Yang Z."/>
            <person name="Xiao X.J."/>
            <person name="Lau C.P."/>
            <person name="Li Y."/>
            <person name="Huang Z.M."/>
            <person name="Ba J.G."/>
            <person name="Yim A.K."/>
            <person name="Ouyang C.Y."/>
            <person name="Ngai S.M."/>
            <person name="Chan T.F."/>
            <person name="Leung E.L."/>
            <person name="Liu L."/>
            <person name="Liu Z.G."/>
            <person name="Tsui S.K."/>
        </authorList>
    </citation>
    <scope>NUCLEOTIDE SEQUENCE [LARGE SCALE GENOMIC DNA]</scope>
    <source>
        <strain evidence="16">Derp</strain>
    </source>
</reference>
<feature type="repeat" description="ANK" evidence="12">
    <location>
        <begin position="572"/>
        <end position="604"/>
    </location>
</feature>
<keyword evidence="10" id="KW-1053">Target membrane</keyword>
<feature type="compositionally biased region" description="Low complexity" evidence="14">
    <location>
        <begin position="20"/>
        <end position="34"/>
    </location>
</feature>
<evidence type="ECO:0000256" key="12">
    <source>
        <dbReference type="PROSITE-ProRule" id="PRU00023"/>
    </source>
</evidence>
<comment type="subcellular location">
    <subcellularLocation>
        <location evidence="1">Target cell membrane</location>
    </subcellularLocation>
</comment>
<organism evidence="16 17">
    <name type="scientific">Dermatophagoides pteronyssinus</name>
    <name type="common">European house dust mite</name>
    <dbReference type="NCBI Taxonomy" id="6956"/>
    <lineage>
        <taxon>Eukaryota</taxon>
        <taxon>Metazoa</taxon>
        <taxon>Ecdysozoa</taxon>
        <taxon>Arthropoda</taxon>
        <taxon>Chelicerata</taxon>
        <taxon>Arachnida</taxon>
        <taxon>Acari</taxon>
        <taxon>Acariformes</taxon>
        <taxon>Sarcoptiformes</taxon>
        <taxon>Astigmata</taxon>
        <taxon>Psoroptidia</taxon>
        <taxon>Analgoidea</taxon>
        <taxon>Pyroglyphidae</taxon>
        <taxon>Dermatophagoidinae</taxon>
        <taxon>Dermatophagoides</taxon>
    </lineage>
</organism>
<dbReference type="PROSITE" id="PS50297">
    <property type="entry name" value="ANK_REP_REGION"/>
    <property type="match status" value="2"/>
</dbReference>
<dbReference type="InterPro" id="IPR036770">
    <property type="entry name" value="Ankyrin_rpt-contain_sf"/>
</dbReference>
<dbReference type="PANTHER" id="PTHR24139:SF34">
    <property type="entry name" value="85_88 KDA CALCIUM-INDEPENDENT PHOSPHOLIPASE A2"/>
    <property type="match status" value="1"/>
</dbReference>
<evidence type="ECO:0000256" key="6">
    <source>
        <dbReference type="ARBA" id="ARBA00022801"/>
    </source>
</evidence>
<dbReference type="Proteomes" id="UP000887458">
    <property type="component" value="Unassembled WGS sequence"/>
</dbReference>
<evidence type="ECO:0000256" key="4">
    <source>
        <dbReference type="ARBA" id="ARBA00022537"/>
    </source>
</evidence>
<keyword evidence="3" id="KW-0268">Exocytosis</keyword>
<dbReference type="EC" id="3.1.1.4" evidence="2"/>
<dbReference type="InterPro" id="IPR016035">
    <property type="entry name" value="Acyl_Trfase/lysoPLipase"/>
</dbReference>
<keyword evidence="5" id="KW-0677">Repeat</keyword>
<dbReference type="PROSITE" id="PS50088">
    <property type="entry name" value="ANK_REPEAT"/>
    <property type="match status" value="2"/>
</dbReference>
<dbReference type="EMBL" id="NJHN03000051">
    <property type="protein sequence ID" value="KAH9420342.1"/>
    <property type="molecule type" value="Genomic_DNA"/>
</dbReference>
<keyword evidence="7" id="KW-0638">Presynaptic neurotoxin</keyword>
<feature type="compositionally biased region" description="Low complexity" evidence="14">
    <location>
        <begin position="654"/>
        <end position="682"/>
    </location>
</feature>
<evidence type="ECO:0000256" key="1">
    <source>
        <dbReference type="ARBA" id="ARBA00004175"/>
    </source>
</evidence>
<keyword evidence="4" id="KW-1052">Target cell membrane</keyword>
<proteinExistence type="predicted"/>
<feature type="short sequence motif" description="GXSXG" evidence="13">
    <location>
        <begin position="846"/>
        <end position="850"/>
    </location>
</feature>
<dbReference type="PROSITE" id="PS51635">
    <property type="entry name" value="PNPLA"/>
    <property type="match status" value="1"/>
</dbReference>
<evidence type="ECO:0000256" key="8">
    <source>
        <dbReference type="ARBA" id="ARBA00023043"/>
    </source>
</evidence>
<keyword evidence="7" id="KW-0800">Toxin</keyword>
<feature type="region of interest" description="Disordered" evidence="14">
    <location>
        <begin position="653"/>
        <end position="693"/>
    </location>
</feature>
<evidence type="ECO:0000313" key="17">
    <source>
        <dbReference type="Proteomes" id="UP000887458"/>
    </source>
</evidence>
<evidence type="ECO:0000313" key="16">
    <source>
        <dbReference type="EMBL" id="KAH9420342.1"/>
    </source>
</evidence>
<keyword evidence="9 13" id="KW-0443">Lipid metabolism</keyword>
<evidence type="ECO:0000256" key="5">
    <source>
        <dbReference type="ARBA" id="ARBA00022737"/>
    </source>
</evidence>
<sequence>MSNRFRLILSRFPGRRLRKQQQQQQQQQKQQQQQEIDKNITKSNESIIIPKTTTTNQLNDSDGNDDDDEKFNDNQNQNQNQNQTKEKLIQIEIDGICYIPKIISINNLLTKTNTIDMQRDSISIFEFRQSQTQLSSPPSSSSSSSSTNQQYLLIVNIYPDFNVSLAEFETLDNAINILHTSLVNLVNMFVPFFRNFGREEILDKIINLLQCYRDNPEWKVAHFAAFFNHVDYFLNIPIEELEDRNNPDQWSPLHIAVSMSNMYIIGLMLKSGMDVYIVDSKYWTVMHFAMLASPQVLSTLLEMNAFYQQLKHQDVYGMTPLHIACLAQNPRHIRRCMQQGITAKQLTIKAPKPYGTTTTKTTTTTTINPTTTTTVTNDNSQSLKLNKRQMNLLEWYTDPTPYIRFDNDSEQIEQQFDWQTIKLCGTPLHWCQCWQTINRLIDLNVFNINERDRNGDTPLMSFIDRLPSITTTTTTTNLTTTTTTTNITNKSIIRIFNSNNNDDNIQMDNQVTVTTTTGANAASASSSSASTTTTTTPLLLSSTSWPIIVNYHLSWILRLIMNGARLNQRNHQGNTALHHAVANGSIILVQLLIIFGSKINIRNKQNFSPLHLASSRLKQLQQIERIDNRLKRIRSRIKSPINIRSITKIHHVLTTSDQSKQQQQQQSTNEKQQQQQKEQQQQPNRTTGIKNVNRYIDKQKKIYELIIKSLKSNGARKCPKNLSNDCTMDCLQVDDKQDYNPIEILDKKSRKRLRKQQQKKRKKNSPIMIMNDDYDRLDTKLFFVDIVKQQQQQQQQSKQQQQQNIIILDGGINDSFMNPLIQILLLNELQKYLKKPIQNYFQIISGTSFGFTTGCSLAIGRKLFEILNFYLTLRSNFRKPLIRMQEHNTDRLEQTLLTMFNDPKTMADIRRQQKKHLILSTTVVDNMPARLKIIDDQIENLTLWKACRISGLGAGLFKTIEHKDIPYFDGSLIAPNPTFDILTFYQNQKILLGHKESSTSSMSSVSRMLPFRLILSLGSGRIAYRTDVQPIDLNSFRLYAPNLRVYFNYFRQLRDWFASILMETDGHIVQRSRYFALSQGIHFGRINVFYDRKKAKTSLQELDQILGQYWIQQRNPLQQQQQQQQSSSSSSSSILTTTTTTVQQTNQIETYQTMRSDQLLLQILWQVKIQCYENRKQFRQMARLLKHSIKTTTTTTKATTTTTTTTEKNIDQISKMSKSP</sequence>
<feature type="repeat" description="ANK" evidence="12">
    <location>
        <begin position="248"/>
        <end position="280"/>
    </location>
</feature>
<dbReference type="InterPro" id="IPR002641">
    <property type="entry name" value="PNPLA_dom"/>
</dbReference>
<dbReference type="PANTHER" id="PTHR24139">
    <property type="entry name" value="CALCIUM-INDEPENDENT PHOSPHOLIPASE A2"/>
    <property type="match status" value="1"/>
</dbReference>
<keyword evidence="8 12" id="KW-0040">ANK repeat</keyword>
<feature type="region of interest" description="Disordered" evidence="14">
    <location>
        <begin position="745"/>
        <end position="766"/>
    </location>
</feature>
<feature type="active site" description="Proton acceptor" evidence="13">
    <location>
        <position position="969"/>
    </location>
</feature>
<name>A0ABQ8JD46_DERPT</name>
<keyword evidence="6 13" id="KW-0378">Hydrolase</keyword>
<feature type="non-terminal residue" evidence="16">
    <location>
        <position position="1220"/>
    </location>
</feature>
<feature type="domain" description="PNPLA" evidence="15">
    <location>
        <begin position="806"/>
        <end position="982"/>
    </location>
</feature>
<keyword evidence="10" id="KW-0472">Membrane</keyword>
<comment type="caution">
    <text evidence="13">Lacks conserved residue(s) required for the propagation of feature annotation.</text>
</comment>
<comment type="caution">
    <text evidence="16">The sequence shown here is derived from an EMBL/GenBank/DDBJ whole genome shotgun (WGS) entry which is preliminary data.</text>
</comment>
<feature type="compositionally biased region" description="Low complexity" evidence="14">
    <location>
        <begin position="73"/>
        <end position="83"/>
    </location>
</feature>
<evidence type="ECO:0000256" key="11">
    <source>
        <dbReference type="ARBA" id="ARBA00023422"/>
    </source>
</evidence>
<evidence type="ECO:0000256" key="3">
    <source>
        <dbReference type="ARBA" id="ARBA00022483"/>
    </source>
</evidence>
<evidence type="ECO:0000256" key="2">
    <source>
        <dbReference type="ARBA" id="ARBA00013278"/>
    </source>
</evidence>
<dbReference type="InterPro" id="IPR047148">
    <property type="entry name" value="PLPL9"/>
</dbReference>
<evidence type="ECO:0000256" key="7">
    <source>
        <dbReference type="ARBA" id="ARBA00023028"/>
    </source>
</evidence>
<gene>
    <name evidence="16" type="ORF">DERP_011260</name>
</gene>
<dbReference type="Gene3D" id="1.25.40.20">
    <property type="entry name" value="Ankyrin repeat-containing domain"/>
    <property type="match status" value="2"/>
</dbReference>
<evidence type="ECO:0000259" key="15">
    <source>
        <dbReference type="PROSITE" id="PS51635"/>
    </source>
</evidence>
<feature type="region of interest" description="Disordered" evidence="14">
    <location>
        <begin position="16"/>
        <end position="84"/>
    </location>
</feature>
<dbReference type="Pfam" id="PF12796">
    <property type="entry name" value="Ank_2"/>
    <property type="match status" value="1"/>
</dbReference>
<keyword evidence="13" id="KW-0442">Lipid degradation</keyword>
<keyword evidence="17" id="KW-1185">Reference proteome</keyword>
<dbReference type="SUPFAM" id="SSF48403">
    <property type="entry name" value="Ankyrin repeat"/>
    <property type="match status" value="1"/>
</dbReference>
<accession>A0ABQ8JD46</accession>
<evidence type="ECO:0000256" key="9">
    <source>
        <dbReference type="ARBA" id="ARBA00023098"/>
    </source>
</evidence>
<dbReference type="SMART" id="SM00248">
    <property type="entry name" value="ANK"/>
    <property type="match status" value="3"/>
</dbReference>
<keyword evidence="7" id="KW-0528">Neurotoxin</keyword>
<reference evidence="16 17" key="2">
    <citation type="journal article" date="2022" name="Mol. Biol. Evol.">
        <title>Comparative Genomics Reveals Insights into the Divergent Evolution of Astigmatic Mites and Household Pest Adaptations.</title>
        <authorList>
            <person name="Xiong Q."/>
            <person name="Wan A.T."/>
            <person name="Liu X."/>
            <person name="Fung C.S."/>
            <person name="Xiao X."/>
            <person name="Malainual N."/>
            <person name="Hou J."/>
            <person name="Wang L."/>
            <person name="Wang M."/>
            <person name="Yang K.Y."/>
            <person name="Cui Y."/>
            <person name="Leung E.L."/>
            <person name="Nong W."/>
            <person name="Shin S.K."/>
            <person name="Au S.W."/>
            <person name="Jeong K.Y."/>
            <person name="Chew F.T."/>
            <person name="Hui J.H."/>
            <person name="Leung T.F."/>
            <person name="Tungtrongchitr A."/>
            <person name="Zhong N."/>
            <person name="Liu Z."/>
            <person name="Tsui S.K."/>
        </authorList>
    </citation>
    <scope>NUCLEOTIDE SEQUENCE [LARGE SCALE GENOMIC DNA]</scope>
    <source>
        <strain evidence="16">Derp</strain>
    </source>
</reference>
<dbReference type="Gene3D" id="3.40.1090.10">
    <property type="entry name" value="Cytosolic phospholipase A2 catalytic domain"/>
    <property type="match status" value="1"/>
</dbReference>
<feature type="active site" description="Nucleophile" evidence="13">
    <location>
        <position position="848"/>
    </location>
</feature>
<evidence type="ECO:0000256" key="13">
    <source>
        <dbReference type="PROSITE-ProRule" id="PRU01161"/>
    </source>
</evidence>
<feature type="compositionally biased region" description="Polar residues" evidence="14">
    <location>
        <begin position="41"/>
        <end position="55"/>
    </location>
</feature>
<dbReference type="Pfam" id="PF01734">
    <property type="entry name" value="Patatin"/>
    <property type="match status" value="1"/>
</dbReference>
<dbReference type="InterPro" id="IPR002110">
    <property type="entry name" value="Ankyrin_rpt"/>
</dbReference>
<feature type="compositionally biased region" description="Basic residues" evidence="14">
    <location>
        <begin position="748"/>
        <end position="764"/>
    </location>
</feature>
<evidence type="ECO:0000256" key="14">
    <source>
        <dbReference type="SAM" id="MobiDB-lite"/>
    </source>
</evidence>
<dbReference type="SUPFAM" id="SSF52151">
    <property type="entry name" value="FabD/lysophospholipase-like"/>
    <property type="match status" value="1"/>
</dbReference>
<protein>
    <recommendedName>
        <fullName evidence="2">phospholipase A2</fullName>
        <ecNumber evidence="2">3.1.1.4</ecNumber>
    </recommendedName>
</protein>
<evidence type="ECO:0000256" key="10">
    <source>
        <dbReference type="ARBA" id="ARBA00023298"/>
    </source>
</evidence>